<dbReference type="Pfam" id="PF02630">
    <property type="entry name" value="SCO1-SenC"/>
    <property type="match status" value="1"/>
</dbReference>
<keyword evidence="2" id="KW-0186">Copper</keyword>
<evidence type="ECO:0000256" key="1">
    <source>
        <dbReference type="ARBA" id="ARBA00010996"/>
    </source>
</evidence>
<evidence type="ECO:0000256" key="2">
    <source>
        <dbReference type="PIRSR" id="PIRSR603782-1"/>
    </source>
</evidence>
<dbReference type="Proteomes" id="UP000257127">
    <property type="component" value="Unassembled WGS sequence"/>
</dbReference>
<evidence type="ECO:0000313" key="5">
    <source>
        <dbReference type="Proteomes" id="UP000257127"/>
    </source>
</evidence>
<dbReference type="Gene3D" id="3.40.30.10">
    <property type="entry name" value="Glutaredoxin"/>
    <property type="match status" value="1"/>
</dbReference>
<name>A0A3E1F1E1_9FLAO</name>
<dbReference type="EMBL" id="QURB01000001">
    <property type="protein sequence ID" value="RFC55625.1"/>
    <property type="molecule type" value="Genomic_DNA"/>
</dbReference>
<accession>A0A3E1F1E1</accession>
<evidence type="ECO:0000313" key="4">
    <source>
        <dbReference type="EMBL" id="RFC55625.1"/>
    </source>
</evidence>
<feature type="disulfide bond" description="Redox-active" evidence="3">
    <location>
        <begin position="115"/>
        <end position="119"/>
    </location>
</feature>
<gene>
    <name evidence="4" type="ORF">DXU93_01450</name>
</gene>
<proteinExistence type="inferred from homology"/>
<dbReference type="InterPro" id="IPR036249">
    <property type="entry name" value="Thioredoxin-like_sf"/>
</dbReference>
<dbReference type="InterPro" id="IPR003782">
    <property type="entry name" value="SCO1/SenC"/>
</dbReference>
<sequence length="244" mass="27819">MLLCYKSSMIKKKSVEKMNLKTKITKFLSLSKSLILFGLIVLSACTEAPKKETRVNLPFIGHHDIVYEATDDYNVGDTIFHTVPNWEYLTHDSVMLNAKSINDKVWIVDFFFSYCPTICPPMTHAMRGVNDSLKAYKDELNFLSFSIDPDRDTPKRLRLYRKRHEITAENWFFLTGNEAETHKLGLDGFQLLANADKNAPGGYAHSPNFVLVDKNQHIRGVYDGLDAASRKQLIIDAKKLLDAN</sequence>
<feature type="binding site" evidence="2">
    <location>
        <position position="115"/>
    </location>
    <ligand>
        <name>Cu cation</name>
        <dbReference type="ChEBI" id="CHEBI:23378"/>
    </ligand>
</feature>
<dbReference type="OrthoDB" id="9811998at2"/>
<dbReference type="PANTHER" id="PTHR12151">
    <property type="entry name" value="ELECTRON TRANSPORT PROTIN SCO1/SENC FAMILY MEMBER"/>
    <property type="match status" value="1"/>
</dbReference>
<dbReference type="PANTHER" id="PTHR12151:SF25">
    <property type="entry name" value="LINALOOL DEHYDRATASE_ISOMERASE DOMAIN-CONTAINING PROTEIN"/>
    <property type="match status" value="1"/>
</dbReference>
<protein>
    <submittedName>
        <fullName evidence="4">SCO family protein</fullName>
    </submittedName>
</protein>
<evidence type="ECO:0000256" key="3">
    <source>
        <dbReference type="PIRSR" id="PIRSR603782-2"/>
    </source>
</evidence>
<dbReference type="AlphaFoldDB" id="A0A3E1F1E1"/>
<dbReference type="GO" id="GO:0046872">
    <property type="term" value="F:metal ion binding"/>
    <property type="evidence" value="ECO:0007669"/>
    <property type="project" value="UniProtKB-KW"/>
</dbReference>
<keyword evidence="5" id="KW-1185">Reference proteome</keyword>
<keyword evidence="3" id="KW-1015">Disulfide bond</keyword>
<organism evidence="4 5">
    <name type="scientific">Brumimicrobium aurantiacum</name>
    <dbReference type="NCBI Taxonomy" id="1737063"/>
    <lineage>
        <taxon>Bacteria</taxon>
        <taxon>Pseudomonadati</taxon>
        <taxon>Bacteroidota</taxon>
        <taxon>Flavobacteriia</taxon>
        <taxon>Flavobacteriales</taxon>
        <taxon>Crocinitomicaceae</taxon>
        <taxon>Brumimicrobium</taxon>
    </lineage>
</organism>
<feature type="binding site" evidence="2">
    <location>
        <position position="119"/>
    </location>
    <ligand>
        <name>Cu cation</name>
        <dbReference type="ChEBI" id="CHEBI:23378"/>
    </ligand>
</feature>
<dbReference type="SUPFAM" id="SSF52833">
    <property type="entry name" value="Thioredoxin-like"/>
    <property type="match status" value="1"/>
</dbReference>
<reference evidence="4 5" key="1">
    <citation type="submission" date="2018-08" db="EMBL/GenBank/DDBJ databases">
        <title>The draft genome squence of Brumimicrobium sp. N62.</title>
        <authorList>
            <person name="Du Z.-J."/>
            <person name="Luo H.-R."/>
        </authorList>
    </citation>
    <scope>NUCLEOTIDE SEQUENCE [LARGE SCALE GENOMIC DNA]</scope>
    <source>
        <strain evidence="4 5">N62</strain>
    </source>
</reference>
<dbReference type="CDD" id="cd02968">
    <property type="entry name" value="SCO"/>
    <property type="match status" value="1"/>
</dbReference>
<comment type="caution">
    <text evidence="4">The sequence shown here is derived from an EMBL/GenBank/DDBJ whole genome shotgun (WGS) entry which is preliminary data.</text>
</comment>
<comment type="similarity">
    <text evidence="1">Belongs to the SCO1/2 family.</text>
</comment>
<keyword evidence="2" id="KW-0479">Metal-binding</keyword>
<feature type="binding site" evidence="2">
    <location>
        <position position="205"/>
    </location>
    <ligand>
        <name>Cu cation</name>
        <dbReference type="ChEBI" id="CHEBI:23378"/>
    </ligand>
</feature>